<keyword evidence="13" id="KW-1185">Reference proteome</keyword>
<proteinExistence type="inferred from homology"/>
<dbReference type="PANTHER" id="PTHR34573:SF1">
    <property type="entry name" value="VITAMIN K EPOXIDE REDUCTASE DOMAIN-CONTAINING PROTEIN"/>
    <property type="match status" value="1"/>
</dbReference>
<evidence type="ECO:0000259" key="11">
    <source>
        <dbReference type="SMART" id="SM00756"/>
    </source>
</evidence>
<dbReference type="OrthoDB" id="9783799at2"/>
<keyword evidence="3 10" id="KW-0812">Transmembrane</keyword>
<comment type="subcellular location">
    <subcellularLocation>
        <location evidence="1">Membrane</location>
        <topology evidence="1">Multi-pass membrane protein</topology>
    </subcellularLocation>
</comment>
<dbReference type="InterPro" id="IPR012932">
    <property type="entry name" value="VKOR"/>
</dbReference>
<dbReference type="GO" id="GO:0048038">
    <property type="term" value="F:quinone binding"/>
    <property type="evidence" value="ECO:0007669"/>
    <property type="project" value="UniProtKB-KW"/>
</dbReference>
<feature type="transmembrane region" description="Helical" evidence="10">
    <location>
        <begin position="122"/>
        <end position="147"/>
    </location>
</feature>
<evidence type="ECO:0000256" key="10">
    <source>
        <dbReference type="SAM" id="Phobius"/>
    </source>
</evidence>
<keyword evidence="8" id="KW-1015">Disulfide bond</keyword>
<feature type="transmembrane region" description="Helical" evidence="10">
    <location>
        <begin position="66"/>
        <end position="86"/>
    </location>
</feature>
<dbReference type="CDD" id="cd12918">
    <property type="entry name" value="VKOR_arc"/>
    <property type="match status" value="1"/>
</dbReference>
<gene>
    <name evidence="12" type="ORF">EPA93_21835</name>
</gene>
<dbReference type="GO" id="GO:0016491">
    <property type="term" value="F:oxidoreductase activity"/>
    <property type="evidence" value="ECO:0007669"/>
    <property type="project" value="UniProtKB-KW"/>
</dbReference>
<evidence type="ECO:0000256" key="7">
    <source>
        <dbReference type="ARBA" id="ARBA00023136"/>
    </source>
</evidence>
<keyword evidence="6" id="KW-0560">Oxidoreductase</keyword>
<keyword evidence="5 10" id="KW-1133">Transmembrane helix</keyword>
<comment type="similarity">
    <text evidence="2">Belongs to the VKOR family.</text>
</comment>
<name>A0A4P6JSG9_KTERU</name>
<dbReference type="AlphaFoldDB" id="A0A4P6JSG9"/>
<evidence type="ECO:0000313" key="13">
    <source>
        <dbReference type="Proteomes" id="UP000290365"/>
    </source>
</evidence>
<organism evidence="12 13">
    <name type="scientific">Ktedonosporobacter rubrisoli</name>
    <dbReference type="NCBI Taxonomy" id="2509675"/>
    <lineage>
        <taxon>Bacteria</taxon>
        <taxon>Bacillati</taxon>
        <taxon>Chloroflexota</taxon>
        <taxon>Ktedonobacteria</taxon>
        <taxon>Ktedonobacterales</taxon>
        <taxon>Ktedonosporobacteraceae</taxon>
        <taxon>Ktedonosporobacter</taxon>
    </lineage>
</organism>
<accession>A0A4P6JSG9</accession>
<evidence type="ECO:0000256" key="6">
    <source>
        <dbReference type="ARBA" id="ARBA00023002"/>
    </source>
</evidence>
<dbReference type="KEGG" id="kbs:EPA93_21835"/>
<reference evidence="12 13" key="1">
    <citation type="submission" date="2019-01" db="EMBL/GenBank/DDBJ databases">
        <title>Ktedonosporobacter rubrisoli SCAWS-G2.</title>
        <authorList>
            <person name="Huang Y."/>
            <person name="Yan B."/>
        </authorList>
    </citation>
    <scope>NUCLEOTIDE SEQUENCE [LARGE SCALE GENOMIC DNA]</scope>
    <source>
        <strain evidence="12 13">SCAWS-G2</strain>
    </source>
</reference>
<evidence type="ECO:0000256" key="3">
    <source>
        <dbReference type="ARBA" id="ARBA00022692"/>
    </source>
</evidence>
<evidence type="ECO:0000256" key="1">
    <source>
        <dbReference type="ARBA" id="ARBA00004141"/>
    </source>
</evidence>
<evidence type="ECO:0000313" key="12">
    <source>
        <dbReference type="EMBL" id="QBD78488.1"/>
    </source>
</evidence>
<evidence type="ECO:0000256" key="9">
    <source>
        <dbReference type="ARBA" id="ARBA00023284"/>
    </source>
</evidence>
<evidence type="ECO:0000256" key="5">
    <source>
        <dbReference type="ARBA" id="ARBA00022989"/>
    </source>
</evidence>
<dbReference type="Proteomes" id="UP000290365">
    <property type="component" value="Chromosome"/>
</dbReference>
<dbReference type="Pfam" id="PF07884">
    <property type="entry name" value="VKOR"/>
    <property type="match status" value="1"/>
</dbReference>
<feature type="transmembrane region" description="Helical" evidence="10">
    <location>
        <begin position="98"/>
        <end position="116"/>
    </location>
</feature>
<dbReference type="InterPro" id="IPR038354">
    <property type="entry name" value="VKOR_sf"/>
</dbReference>
<evidence type="ECO:0000256" key="2">
    <source>
        <dbReference type="ARBA" id="ARBA00006214"/>
    </source>
</evidence>
<evidence type="ECO:0000256" key="4">
    <source>
        <dbReference type="ARBA" id="ARBA00022719"/>
    </source>
</evidence>
<protein>
    <submittedName>
        <fullName evidence="12">Vitamin K epoxide reductase family protein</fullName>
    </submittedName>
</protein>
<evidence type="ECO:0000256" key="8">
    <source>
        <dbReference type="ARBA" id="ARBA00023157"/>
    </source>
</evidence>
<keyword evidence="7 10" id="KW-0472">Membrane</keyword>
<keyword evidence="4" id="KW-0874">Quinone</keyword>
<dbReference type="PANTHER" id="PTHR34573">
    <property type="entry name" value="VKC DOMAIN-CONTAINING PROTEIN"/>
    <property type="match status" value="1"/>
</dbReference>
<feature type="domain" description="Vitamin K epoxide reductase" evidence="11">
    <location>
        <begin position="9"/>
        <end position="147"/>
    </location>
</feature>
<dbReference type="SMART" id="SM00756">
    <property type="entry name" value="VKc"/>
    <property type="match status" value="1"/>
</dbReference>
<sequence length="170" mass="18631">MNSMTYTRQAVGQIALLILALVGIGISIYLTIVHYNAAPLVCSTSGLVDCENVLSSPYSVVPGTQIPISVPGLFWFVVYAALSFGAWRLWPGKRELRIAELVWSALGMLTVFYLVYAEIVRIGKICAWCTGVHVIILLTLLIAVFLLQEAPADEEYDVEEEPSSVTALHD</sequence>
<dbReference type="Gene3D" id="1.20.1440.130">
    <property type="entry name" value="VKOR domain"/>
    <property type="match status" value="1"/>
</dbReference>
<feature type="transmembrane region" description="Helical" evidence="10">
    <location>
        <begin position="12"/>
        <end position="32"/>
    </location>
</feature>
<dbReference type="GO" id="GO:0016020">
    <property type="term" value="C:membrane"/>
    <property type="evidence" value="ECO:0007669"/>
    <property type="project" value="UniProtKB-SubCell"/>
</dbReference>
<dbReference type="EMBL" id="CP035758">
    <property type="protein sequence ID" value="QBD78488.1"/>
    <property type="molecule type" value="Genomic_DNA"/>
</dbReference>
<keyword evidence="9" id="KW-0676">Redox-active center</keyword>